<feature type="compositionally biased region" description="Basic and acidic residues" evidence="1">
    <location>
        <begin position="38"/>
        <end position="48"/>
    </location>
</feature>
<proteinExistence type="predicted"/>
<reference evidence="2" key="2">
    <citation type="submission" date="2018-05" db="EMBL/GenBank/DDBJ databases">
        <title>OgluRS3 (Oryza glumaepatula Reference Sequence Version 3).</title>
        <authorList>
            <person name="Zhang J."/>
            <person name="Kudrna D."/>
            <person name="Lee S."/>
            <person name="Talag J."/>
            <person name="Welchert J."/>
            <person name="Wing R.A."/>
        </authorList>
    </citation>
    <scope>NUCLEOTIDE SEQUENCE [LARGE SCALE GENOMIC DNA]</scope>
</reference>
<dbReference type="AlphaFoldDB" id="A0A0E0A786"/>
<dbReference type="EnsemblPlants" id="OGLUM06G09090.4">
    <property type="protein sequence ID" value="OGLUM06G09090.4"/>
    <property type="gene ID" value="OGLUM06G09090"/>
</dbReference>
<name>A0A0E0A786_9ORYZ</name>
<evidence type="ECO:0000313" key="3">
    <source>
        <dbReference type="Proteomes" id="UP000026961"/>
    </source>
</evidence>
<reference evidence="2" key="1">
    <citation type="submission" date="2015-04" db="UniProtKB">
        <authorList>
            <consortium name="EnsemblPlants"/>
        </authorList>
    </citation>
    <scope>IDENTIFICATION</scope>
</reference>
<organism evidence="2">
    <name type="scientific">Oryza glumipatula</name>
    <dbReference type="NCBI Taxonomy" id="40148"/>
    <lineage>
        <taxon>Eukaryota</taxon>
        <taxon>Viridiplantae</taxon>
        <taxon>Streptophyta</taxon>
        <taxon>Embryophyta</taxon>
        <taxon>Tracheophyta</taxon>
        <taxon>Spermatophyta</taxon>
        <taxon>Magnoliopsida</taxon>
        <taxon>Liliopsida</taxon>
        <taxon>Poales</taxon>
        <taxon>Poaceae</taxon>
        <taxon>BOP clade</taxon>
        <taxon>Oryzoideae</taxon>
        <taxon>Oryzeae</taxon>
        <taxon>Oryzinae</taxon>
        <taxon>Oryza</taxon>
    </lineage>
</organism>
<dbReference type="HOGENOM" id="CLU_2889482_0_0_1"/>
<feature type="region of interest" description="Disordered" evidence="1">
    <location>
        <begin position="34"/>
        <end position="63"/>
    </location>
</feature>
<dbReference type="Proteomes" id="UP000026961">
    <property type="component" value="Chromosome 6"/>
</dbReference>
<accession>A0A0E0A786</accession>
<sequence length="63" mass="6827">MYDEDHKEIASLYGGSQQEGQLWTQLCGGSGNAATEIESQRQEIRSDRSSCQAPPSSIPHASC</sequence>
<keyword evidence="3" id="KW-1185">Reference proteome</keyword>
<evidence type="ECO:0000256" key="1">
    <source>
        <dbReference type="SAM" id="MobiDB-lite"/>
    </source>
</evidence>
<evidence type="ECO:0000313" key="2">
    <source>
        <dbReference type="EnsemblPlants" id="OGLUM06G09090.4"/>
    </source>
</evidence>
<dbReference type="Gramene" id="OGLUM06G09090.4">
    <property type="protein sequence ID" value="OGLUM06G09090.4"/>
    <property type="gene ID" value="OGLUM06G09090"/>
</dbReference>
<protein>
    <submittedName>
        <fullName evidence="2">Uncharacterized protein</fullName>
    </submittedName>
</protein>